<organism evidence="4 5">
    <name type="scientific">Adiantum capillus-veneris</name>
    <name type="common">Maidenhair fern</name>
    <dbReference type="NCBI Taxonomy" id="13818"/>
    <lineage>
        <taxon>Eukaryota</taxon>
        <taxon>Viridiplantae</taxon>
        <taxon>Streptophyta</taxon>
        <taxon>Embryophyta</taxon>
        <taxon>Tracheophyta</taxon>
        <taxon>Polypodiopsida</taxon>
        <taxon>Polypodiidae</taxon>
        <taxon>Polypodiales</taxon>
        <taxon>Pteridineae</taxon>
        <taxon>Pteridaceae</taxon>
        <taxon>Vittarioideae</taxon>
        <taxon>Adiantum</taxon>
    </lineage>
</organism>
<proteinExistence type="predicted"/>
<dbReference type="GO" id="GO:0031047">
    <property type="term" value="P:regulatory ncRNA-mediated gene silencing"/>
    <property type="evidence" value="ECO:0007669"/>
    <property type="project" value="InterPro"/>
</dbReference>
<dbReference type="OrthoDB" id="1915333at2759"/>
<dbReference type="Proteomes" id="UP000886520">
    <property type="component" value="Chromosome 19"/>
</dbReference>
<sequence length="456" mass="51900">MGDVLGMADTLTHERSVSEKDDLCSAPVLEGSERHGHLSDNVEEEQSRETEYSSCSAWDSHWEGCVRAAGNVEEGQSKAAECLPFSTSLYKTEYSSWEGLQCSVPVMSQVGEPLSPFDHLRNDTDSECSDVDLDNDWVTNGGSDTDASIESLERQKQSKWLRPFFMALADVAKTEDGYESNFFYCPACRGSGLGETDLYKGLKPLIAHAKNYTKRRVKLHKQFAVILEDLTNYDKTMGAYSGKPIYRQRHSIGDQKLIDPLIVWPPMVLIRAAGVKLEMHQKRVRLETKHFLEVFKDFSPKRVRHAYDGEDNLGLISLLVFLDSPVGYMHAKNLVKSFKRSGKGRKQFEHVAIKVHSCCDEAMYAYMATEEDMMFFDTCDASKKKIVWSMKSYKEVIIQPLVEMCEAKLENSLLKSQLQQEEEHNRCLEKALVKLHRNLELTEEEAYNVQKIVSRS</sequence>
<feature type="compositionally biased region" description="Basic and acidic residues" evidence="2">
    <location>
        <begin position="31"/>
        <end position="49"/>
    </location>
</feature>
<dbReference type="InterPro" id="IPR005380">
    <property type="entry name" value="XS_domain"/>
</dbReference>
<evidence type="ECO:0000256" key="1">
    <source>
        <dbReference type="SAM" id="Coils"/>
    </source>
</evidence>
<dbReference type="Pfam" id="PF03468">
    <property type="entry name" value="XS"/>
    <property type="match status" value="1"/>
</dbReference>
<dbReference type="PANTHER" id="PTHR46602">
    <property type="entry name" value="PROTEIN SUPPRESSOR OF GENE SILENCING 3"/>
    <property type="match status" value="1"/>
</dbReference>
<keyword evidence="5" id="KW-1185">Reference proteome</keyword>
<protein>
    <recommendedName>
        <fullName evidence="3">XS domain-containing protein</fullName>
    </recommendedName>
</protein>
<evidence type="ECO:0000313" key="4">
    <source>
        <dbReference type="EMBL" id="KAI5064888.1"/>
    </source>
</evidence>
<dbReference type="InterPro" id="IPR038588">
    <property type="entry name" value="XS_domain_sf"/>
</dbReference>
<evidence type="ECO:0000313" key="5">
    <source>
        <dbReference type="Proteomes" id="UP000886520"/>
    </source>
</evidence>
<feature type="coiled-coil region" evidence="1">
    <location>
        <begin position="411"/>
        <end position="445"/>
    </location>
</feature>
<evidence type="ECO:0000256" key="2">
    <source>
        <dbReference type="SAM" id="MobiDB-lite"/>
    </source>
</evidence>
<feature type="region of interest" description="Disordered" evidence="2">
    <location>
        <begin position="1"/>
        <end position="21"/>
    </location>
</feature>
<accession>A0A9D4UBB5</accession>
<comment type="caution">
    <text evidence="4">The sequence shown here is derived from an EMBL/GenBank/DDBJ whole genome shotgun (WGS) entry which is preliminary data.</text>
</comment>
<feature type="domain" description="XS" evidence="3">
    <location>
        <begin position="261"/>
        <end position="373"/>
    </location>
</feature>
<dbReference type="GO" id="GO:0051607">
    <property type="term" value="P:defense response to virus"/>
    <property type="evidence" value="ECO:0007669"/>
    <property type="project" value="InterPro"/>
</dbReference>
<gene>
    <name evidence="4" type="ORF">GOP47_0019583</name>
</gene>
<feature type="compositionally biased region" description="Basic and acidic residues" evidence="2">
    <location>
        <begin position="11"/>
        <end position="21"/>
    </location>
</feature>
<keyword evidence="1" id="KW-0175">Coiled coil</keyword>
<evidence type="ECO:0000259" key="3">
    <source>
        <dbReference type="Pfam" id="PF03468"/>
    </source>
</evidence>
<name>A0A9D4UBB5_ADICA</name>
<dbReference type="Gene3D" id="3.30.70.2890">
    <property type="entry name" value="XS domain"/>
    <property type="match status" value="1"/>
</dbReference>
<dbReference type="InterPro" id="IPR044287">
    <property type="entry name" value="SGS3"/>
</dbReference>
<feature type="region of interest" description="Disordered" evidence="2">
    <location>
        <begin position="30"/>
        <end position="49"/>
    </location>
</feature>
<dbReference type="EMBL" id="JABFUD020000019">
    <property type="protein sequence ID" value="KAI5064888.1"/>
    <property type="molecule type" value="Genomic_DNA"/>
</dbReference>
<dbReference type="AlphaFoldDB" id="A0A9D4UBB5"/>
<reference evidence="4" key="1">
    <citation type="submission" date="2021-01" db="EMBL/GenBank/DDBJ databases">
        <title>Adiantum capillus-veneris genome.</title>
        <authorList>
            <person name="Fang Y."/>
            <person name="Liao Q."/>
        </authorList>
    </citation>
    <scope>NUCLEOTIDE SEQUENCE</scope>
    <source>
        <strain evidence="4">H3</strain>
        <tissue evidence="4">Leaf</tissue>
    </source>
</reference>
<dbReference type="PANTHER" id="PTHR46602:SF1">
    <property type="entry name" value="PROTEIN SUPPRESSOR OF GENE SILENCING 3"/>
    <property type="match status" value="1"/>
</dbReference>